<comment type="cofactor">
    <cofactor evidence="1 13">
        <name>heme</name>
        <dbReference type="ChEBI" id="CHEBI:30413"/>
    </cofactor>
</comment>
<feature type="signal peptide" evidence="16">
    <location>
        <begin position="1"/>
        <end position="16"/>
    </location>
</feature>
<dbReference type="Gene3D" id="1.10.630.10">
    <property type="entry name" value="Cytochrome P450"/>
    <property type="match status" value="3"/>
</dbReference>
<protein>
    <recommendedName>
        <fullName evidence="19">Cytochrome P450</fullName>
    </recommendedName>
</protein>
<dbReference type="FunFam" id="1.10.630.10:FF:000042">
    <property type="entry name" value="Cytochrome P450"/>
    <property type="match status" value="2"/>
</dbReference>
<dbReference type="GO" id="GO:0016705">
    <property type="term" value="F:oxidoreductase activity, acting on paired donors, with incorporation or reduction of molecular oxygen"/>
    <property type="evidence" value="ECO:0007669"/>
    <property type="project" value="InterPro"/>
</dbReference>
<keyword evidence="18" id="KW-1185">Reference proteome</keyword>
<feature type="transmembrane region" description="Helical" evidence="15">
    <location>
        <begin position="605"/>
        <end position="629"/>
    </location>
</feature>
<feature type="region of interest" description="Disordered" evidence="14">
    <location>
        <begin position="1566"/>
        <end position="1594"/>
    </location>
</feature>
<dbReference type="PANTHER" id="PTHR24292:SF100">
    <property type="entry name" value="CYTOCHROME P450 6A16, ISOFORM B-RELATED"/>
    <property type="match status" value="1"/>
</dbReference>
<feature type="compositionally biased region" description="Basic residues" evidence="14">
    <location>
        <begin position="1585"/>
        <end position="1594"/>
    </location>
</feature>
<name>A0A1B0B4H8_9MUSC</name>
<dbReference type="InterPro" id="IPR036396">
    <property type="entry name" value="Cyt_P450_sf"/>
</dbReference>
<dbReference type="GO" id="GO:0005789">
    <property type="term" value="C:endoplasmic reticulum membrane"/>
    <property type="evidence" value="ECO:0007669"/>
    <property type="project" value="UniProtKB-SubCell"/>
</dbReference>
<evidence type="ECO:0000256" key="15">
    <source>
        <dbReference type="SAM" id="Phobius"/>
    </source>
</evidence>
<feature type="binding site" description="axial binding residue" evidence="13">
    <location>
        <position position="456"/>
    </location>
    <ligand>
        <name>heme</name>
        <dbReference type="ChEBI" id="CHEBI:30413"/>
    </ligand>
    <ligandPart>
        <name>Fe</name>
        <dbReference type="ChEBI" id="CHEBI:18248"/>
    </ligandPart>
</feature>
<dbReference type="PROSITE" id="PS00086">
    <property type="entry name" value="CYTOCHROME_P450"/>
    <property type="match status" value="2"/>
</dbReference>
<keyword evidence="11" id="KW-0503">Monooxygenase</keyword>
<dbReference type="GO" id="GO:0020037">
    <property type="term" value="F:heme binding"/>
    <property type="evidence" value="ECO:0007669"/>
    <property type="project" value="InterPro"/>
</dbReference>
<comment type="similarity">
    <text evidence="4">Belongs to the cytochrome P450 family.</text>
</comment>
<dbReference type="CDD" id="cd11056">
    <property type="entry name" value="CYP6-like"/>
    <property type="match status" value="3"/>
</dbReference>
<dbReference type="STRING" id="67801.A0A1B0B4H8"/>
<evidence type="ECO:0000256" key="7">
    <source>
        <dbReference type="ARBA" id="ARBA00022824"/>
    </source>
</evidence>
<dbReference type="Pfam" id="PF00067">
    <property type="entry name" value="p450"/>
    <property type="match status" value="3"/>
</dbReference>
<evidence type="ECO:0000256" key="8">
    <source>
        <dbReference type="ARBA" id="ARBA00022848"/>
    </source>
</evidence>
<dbReference type="InterPro" id="IPR050476">
    <property type="entry name" value="Insect_CytP450_Detox"/>
</dbReference>
<keyword evidence="15" id="KW-0812">Transmembrane</keyword>
<sequence length="1594" mass="184253">MFYTLLITLLVIMCLAAYLKLKNIYSYWSKMGVPHEKPLFFLGNMKGVGYTYHWTEINRRVYTKFKDSSPIAGLYIFLTKAVIVMDLDLIKNILIKDFQYFSDRGIFHNERDDPLTGNLLFLDGDAWRVLRQKISPVFTSGKVKFMFSTIVKVAERLEQACDNIVTKGENEVETKDLCARFTTDVIGECGFGIECNSLEEPRAEFREMGRNVFERPRHSMLIQTFMFTNPDLARQLRMKHFRNDTSEFFMRVVKETIKLRQDNQIKRNDFMDLLIELMEKREKLLKQGQLIEDDDMASGLTYEQVCAQAMVFFLAGFDTSSAAMAFCLYELALNLDIQRKLREEILAVLEKYNSQITYESLKEMTYLEQVFNETLRKYPVVPHLARVCLKDYCLPNSDVILEKGLRIIIPIDAIHNDPEYFKEPDKFNPDRFSSAAIAQQHHALSFIPFGEGPRNCIGMRFGKLQAQIGLIMMLRKFQFSTTSKTKIPLRYFKKIPFRVFVIRRILLTYRIAFDSTFFEPKSGYFRLPQKLVLTYAYISSLREPLCTETYSKKRSSSIKHSVWSHKFCLKMLQKLLIPADCFPQTEYSEEDSFQVMQFLVAGKDFSLVAIMFITLFITLVVVVCLAAYLKLKNIYSYWSKLGVPHEKPLFFLGNMKGLGHNYHWTDINRRIYRKFKDSSPIAGLYTFLDKAVIVMDLDLIKNILIKDFKYFTDRGIFHNERDDPLTGNLLFLDGHAWRVLRQAISPVLTSGKVKSMFSTIVKVAERLKQACDIIVDNGADHVEVEDLCARFTTDVIGECAFGIECNSLEEPRAEFREMGRNIFEQPRHSLLVQSFMLSNPNLARRLRMKAFRRNTSEFFMRVVKETIKFRQDNHIKRNDFMDLLIELMEKREKLLKQGQRIRVGDLVSGLTFEQACAQAMAFFLAGFDTSSATMSFCLYELALNLDIQRKLREEIITVLEKYNSQITYESLKEMTYLEQVFNETLRKYPVVPLLARVCGQDYCLPNSDLILEKGLRIIIPIDAIHNDPEYFKEPDKFNPDRFSSAAMAQQHPAFSFLPFGEGPRNCFGMVFGKLQTQIGLVMMLRKFHFPSGTLLGWQSYETSSIRRLRLVCSMYSVAGVTLGWLCWIEREADQASFMDLPPCRCPRTDVLRSRSHGIAFETGGVVMVLAFYHIGADTSCAPPRYWSKRGVPHEKPLFFLGNMKGLGYTCHGTEINRRVYKKFKDSSPIAGFYTFLTKAVIVMDLDLIKNVLIKDFQYFSDRGLFHNERDDPLTGNLLFLDGDAWRMLRQKMSAVFTSGKVKFMLSSIVKVAEKLEQACDIIVNNGSNQVEVEDLCARFTTDVIGTCAFGIECNSLGEPRAEFREMGRKIFEQPRHSLLVQSFMICNPDLARRLRLKAFRNDTSKFFMSVVKETIKHRRESQIKRNDFVDLLIELMEKREKLLKQGQRIEKDDMASGLTFEQACAQAMVFFVAGFDTSSATMSFCLYELALNPDIQRKLREEILAVLEKYNSQITYESLKEMTYMEQNLCPNIRLPNSNLILATGLRIIIPIDAVQNDPEYFKESKQINPDRIMEDGGSGTIAQSKKRNIKASQ</sequence>
<dbReference type="PRINTS" id="PR00385">
    <property type="entry name" value="P450"/>
</dbReference>
<keyword evidence="16" id="KW-0732">Signal</keyword>
<keyword evidence="6 13" id="KW-0479">Metal-binding</keyword>
<evidence type="ECO:0000256" key="14">
    <source>
        <dbReference type="SAM" id="MobiDB-lite"/>
    </source>
</evidence>
<evidence type="ECO:0000256" key="1">
    <source>
        <dbReference type="ARBA" id="ARBA00001971"/>
    </source>
</evidence>
<dbReference type="VEuPathDB" id="VectorBase:GPPI018553"/>
<evidence type="ECO:0000256" key="10">
    <source>
        <dbReference type="ARBA" id="ARBA00023004"/>
    </source>
</evidence>
<evidence type="ECO:0000256" key="12">
    <source>
        <dbReference type="ARBA" id="ARBA00023136"/>
    </source>
</evidence>
<comment type="subcellular location">
    <subcellularLocation>
        <location evidence="3">Endoplasmic reticulum membrane</location>
        <topology evidence="3">Peripheral membrane protein</topology>
    </subcellularLocation>
    <subcellularLocation>
        <location evidence="2">Microsome membrane</location>
        <topology evidence="2">Peripheral membrane protein</topology>
    </subcellularLocation>
</comment>
<evidence type="ECO:0000256" key="9">
    <source>
        <dbReference type="ARBA" id="ARBA00023002"/>
    </source>
</evidence>
<dbReference type="GO" id="GO:0004497">
    <property type="term" value="F:monooxygenase activity"/>
    <property type="evidence" value="ECO:0007669"/>
    <property type="project" value="UniProtKB-KW"/>
</dbReference>
<proteinExistence type="inferred from homology"/>
<keyword evidence="9" id="KW-0560">Oxidoreductase</keyword>
<evidence type="ECO:0000256" key="4">
    <source>
        <dbReference type="ARBA" id="ARBA00010617"/>
    </source>
</evidence>
<keyword evidence="5 13" id="KW-0349">Heme</keyword>
<dbReference type="PRINTS" id="PR00463">
    <property type="entry name" value="EP450I"/>
</dbReference>
<evidence type="ECO:0000313" key="18">
    <source>
        <dbReference type="Proteomes" id="UP000092460"/>
    </source>
</evidence>
<dbReference type="EMBL" id="JXJN01008313">
    <property type="status" value="NOT_ANNOTATED_CDS"/>
    <property type="molecule type" value="Genomic_DNA"/>
</dbReference>
<evidence type="ECO:0008006" key="19">
    <source>
        <dbReference type="Google" id="ProtNLM"/>
    </source>
</evidence>
<dbReference type="PANTHER" id="PTHR24292">
    <property type="entry name" value="CYTOCHROME P450"/>
    <property type="match status" value="1"/>
</dbReference>
<accession>A0A1B0B4H8</accession>
<dbReference type="Proteomes" id="UP000092460">
    <property type="component" value="Unassembled WGS sequence"/>
</dbReference>
<organism evidence="17 18">
    <name type="scientific">Glossina palpalis gambiensis</name>
    <dbReference type="NCBI Taxonomy" id="67801"/>
    <lineage>
        <taxon>Eukaryota</taxon>
        <taxon>Metazoa</taxon>
        <taxon>Ecdysozoa</taxon>
        <taxon>Arthropoda</taxon>
        <taxon>Hexapoda</taxon>
        <taxon>Insecta</taxon>
        <taxon>Pterygota</taxon>
        <taxon>Neoptera</taxon>
        <taxon>Endopterygota</taxon>
        <taxon>Diptera</taxon>
        <taxon>Brachycera</taxon>
        <taxon>Muscomorpha</taxon>
        <taxon>Hippoboscoidea</taxon>
        <taxon>Glossinidae</taxon>
        <taxon>Glossina</taxon>
    </lineage>
</organism>
<evidence type="ECO:0000256" key="5">
    <source>
        <dbReference type="ARBA" id="ARBA00022617"/>
    </source>
</evidence>
<keyword evidence="10 13" id="KW-0408">Iron</keyword>
<evidence type="ECO:0000256" key="13">
    <source>
        <dbReference type="PIRSR" id="PIRSR602401-1"/>
    </source>
</evidence>
<dbReference type="InterPro" id="IPR001128">
    <property type="entry name" value="Cyt_P450"/>
</dbReference>
<dbReference type="EMBL" id="JXJN01008314">
    <property type="status" value="NOT_ANNOTATED_CDS"/>
    <property type="molecule type" value="Genomic_DNA"/>
</dbReference>
<reference evidence="18" key="1">
    <citation type="submission" date="2015-01" db="EMBL/GenBank/DDBJ databases">
        <authorList>
            <person name="Aksoy S."/>
            <person name="Warren W."/>
            <person name="Wilson R.K."/>
        </authorList>
    </citation>
    <scope>NUCLEOTIDE SEQUENCE [LARGE SCALE GENOMIC DNA]</scope>
    <source>
        <strain evidence="18">IAEA</strain>
    </source>
</reference>
<dbReference type="InterPro" id="IPR002401">
    <property type="entry name" value="Cyt_P450_E_grp-I"/>
</dbReference>
<evidence type="ECO:0000256" key="3">
    <source>
        <dbReference type="ARBA" id="ARBA00004406"/>
    </source>
</evidence>
<keyword evidence="8" id="KW-0492">Microsome</keyword>
<evidence type="ECO:0000256" key="16">
    <source>
        <dbReference type="SAM" id="SignalP"/>
    </source>
</evidence>
<evidence type="ECO:0000256" key="6">
    <source>
        <dbReference type="ARBA" id="ARBA00022723"/>
    </source>
</evidence>
<feature type="chain" id="PRO_5008404477" description="Cytochrome P450" evidence="16">
    <location>
        <begin position="17"/>
        <end position="1594"/>
    </location>
</feature>
<dbReference type="SUPFAM" id="SSF48264">
    <property type="entry name" value="Cytochrome P450"/>
    <property type="match status" value="3"/>
</dbReference>
<keyword evidence="12 15" id="KW-0472">Membrane</keyword>
<dbReference type="GO" id="GO:0005506">
    <property type="term" value="F:iron ion binding"/>
    <property type="evidence" value="ECO:0007669"/>
    <property type="project" value="InterPro"/>
</dbReference>
<keyword evidence="7" id="KW-0256">Endoplasmic reticulum</keyword>
<reference evidence="17" key="2">
    <citation type="submission" date="2020-05" db="UniProtKB">
        <authorList>
            <consortium name="EnsemblMetazoa"/>
        </authorList>
    </citation>
    <scope>IDENTIFICATION</scope>
    <source>
        <strain evidence="17">IAEA</strain>
    </source>
</reference>
<dbReference type="EnsemblMetazoa" id="GPPI018553-RA">
    <property type="protein sequence ID" value="GPPI018553-PA"/>
    <property type="gene ID" value="GPPI018553"/>
</dbReference>
<dbReference type="InterPro" id="IPR017972">
    <property type="entry name" value="Cyt_P450_CS"/>
</dbReference>
<keyword evidence="15" id="KW-1133">Transmembrane helix</keyword>
<evidence type="ECO:0000313" key="17">
    <source>
        <dbReference type="EnsemblMetazoa" id="GPPI018553-PA"/>
    </source>
</evidence>
<evidence type="ECO:0000256" key="2">
    <source>
        <dbReference type="ARBA" id="ARBA00004174"/>
    </source>
</evidence>
<evidence type="ECO:0000256" key="11">
    <source>
        <dbReference type="ARBA" id="ARBA00023033"/>
    </source>
</evidence>